<comment type="catalytic activity">
    <reaction evidence="12">
        <text>Preferential cleavage: (Ac)2-L-Lys-D-Ala-|-D-Ala. Also transpeptidation of peptidyl-alanyl moieties that are N-acyl substituents of D-alanine.</text>
        <dbReference type="EC" id="3.4.16.4"/>
    </reaction>
</comment>
<evidence type="ECO:0000256" key="11">
    <source>
        <dbReference type="ARBA" id="ARBA00023316"/>
    </source>
</evidence>
<dbReference type="InterPro" id="IPR015956">
    <property type="entry name" value="Peniciliin-bd_prot_C_sf"/>
</dbReference>
<dbReference type="GO" id="GO:0009002">
    <property type="term" value="F:serine-type D-Ala-D-Ala carboxypeptidase activity"/>
    <property type="evidence" value="ECO:0007669"/>
    <property type="project" value="UniProtKB-EC"/>
</dbReference>
<dbReference type="GO" id="GO:0009252">
    <property type="term" value="P:peptidoglycan biosynthetic process"/>
    <property type="evidence" value="ECO:0007669"/>
    <property type="project" value="UniProtKB-UniPathway"/>
</dbReference>
<dbReference type="PANTHER" id="PTHR21581">
    <property type="entry name" value="D-ALANYL-D-ALANINE CARBOXYPEPTIDASE"/>
    <property type="match status" value="1"/>
</dbReference>
<dbReference type="RefSeq" id="WP_081847229.1">
    <property type="nucleotide sequence ID" value="NZ_JJRY01000010.1"/>
</dbReference>
<dbReference type="Gene3D" id="2.60.410.10">
    <property type="entry name" value="D-Ala-D-Ala carboxypeptidase, C-terminal domain"/>
    <property type="match status" value="1"/>
</dbReference>
<evidence type="ECO:0000313" key="18">
    <source>
        <dbReference type="Proteomes" id="UP000027936"/>
    </source>
</evidence>
<feature type="active site" description="Proton acceptor" evidence="13">
    <location>
        <position position="67"/>
    </location>
</feature>
<sequence length="454" mass="50318">MKKHIRNKGFLYSLLTLLLFTALFANFPTKASAVELGLEAEAAILVDANSGKILYELNPDMTLPPASMSKMMTEYLLLEAIHNKQVSWDQEVSITDYVYKISQNTKLSNVPLRKDIKYTVRELYESMAIYSANGSTIALAETIAGSETNFIKMMNDKAQALGMEDAKFVNSTGLNNKDLLGMHPKGTGETEENMMSPRSVAILAYSLLKDYPEVLETASIPLKKFTKGIDGEGISMLNWNAMLPNIPGYLQQFAYQGVDGLKTGSTALAGYCFTGTAERNGMRLISVVMRTKSQYARFEETKKLFDYGFSNFVEKELFPANYQVKKHDVLKVEKGKQKEVQIASKEALKTVIKTNEEELYEPKLVLDKKALTKKGTLVAPAEKGQKVGYLTYEYKGENNYGYLLKNGAASEKVAIVTQTGVEKANWFSLTMRAIGGFFADIWSSVAGGIAGLFS</sequence>
<feature type="binding site" evidence="14">
    <location>
        <position position="262"/>
    </location>
    <ligand>
        <name>substrate</name>
    </ligand>
</feature>
<evidence type="ECO:0000256" key="8">
    <source>
        <dbReference type="ARBA" id="ARBA00022801"/>
    </source>
</evidence>
<keyword evidence="9" id="KW-0133">Cell shape</keyword>
<evidence type="ECO:0000313" key="17">
    <source>
        <dbReference type="EMBL" id="KEF38005.1"/>
    </source>
</evidence>
<dbReference type="UniPathway" id="UPA00219"/>
<gene>
    <name evidence="17" type="ORF">M670_02764</name>
</gene>
<dbReference type="InterPro" id="IPR037167">
    <property type="entry name" value="Peptidase_S11_C_sf"/>
</dbReference>
<dbReference type="SUPFAM" id="SSF56601">
    <property type="entry name" value="beta-lactamase/transpeptidase-like"/>
    <property type="match status" value="1"/>
</dbReference>
<comment type="caution">
    <text evidence="17">The sequence shown here is derived from an EMBL/GenBank/DDBJ whole genome shotgun (WGS) entry which is preliminary data.</text>
</comment>
<keyword evidence="6" id="KW-0645">Protease</keyword>
<dbReference type="SUPFAM" id="SSF69189">
    <property type="entry name" value="Penicillin-binding protein associated domain"/>
    <property type="match status" value="1"/>
</dbReference>
<dbReference type="InterPro" id="IPR012338">
    <property type="entry name" value="Beta-lactam/transpept-like"/>
</dbReference>
<dbReference type="Proteomes" id="UP000027936">
    <property type="component" value="Unassembled WGS sequence"/>
</dbReference>
<proteinExistence type="inferred from homology"/>
<dbReference type="Gene3D" id="3.40.710.10">
    <property type="entry name" value="DD-peptidase/beta-lactamase superfamily"/>
    <property type="match status" value="1"/>
</dbReference>
<name>A0A072NXN8_SCHAZ</name>
<organism evidence="17 18">
    <name type="scientific">Schinkia azotoformans MEV2011</name>
    <dbReference type="NCBI Taxonomy" id="1348973"/>
    <lineage>
        <taxon>Bacteria</taxon>
        <taxon>Bacillati</taxon>
        <taxon>Bacillota</taxon>
        <taxon>Bacilli</taxon>
        <taxon>Bacillales</taxon>
        <taxon>Bacillaceae</taxon>
        <taxon>Calidifontibacillus/Schinkia group</taxon>
        <taxon>Schinkia</taxon>
    </lineage>
</organism>
<protein>
    <recommendedName>
        <fullName evidence="4">serine-type D-Ala-D-Ala carboxypeptidase</fullName>
        <ecNumber evidence="4">3.4.16.4</ecNumber>
    </recommendedName>
</protein>
<evidence type="ECO:0000256" key="14">
    <source>
        <dbReference type="PIRSR" id="PIRSR618044-2"/>
    </source>
</evidence>
<evidence type="ECO:0000256" key="7">
    <source>
        <dbReference type="ARBA" id="ARBA00022729"/>
    </source>
</evidence>
<dbReference type="AlphaFoldDB" id="A0A072NXN8"/>
<evidence type="ECO:0000256" key="10">
    <source>
        <dbReference type="ARBA" id="ARBA00022984"/>
    </source>
</evidence>
<comment type="function">
    <text evidence="1">Removes C-terminal D-alanyl residues from sugar-peptide cell wall precursors.</text>
</comment>
<evidence type="ECO:0000256" key="3">
    <source>
        <dbReference type="ARBA" id="ARBA00007164"/>
    </source>
</evidence>
<dbReference type="EC" id="3.4.16.4" evidence="4"/>
<evidence type="ECO:0000256" key="2">
    <source>
        <dbReference type="ARBA" id="ARBA00004752"/>
    </source>
</evidence>
<evidence type="ECO:0000256" key="12">
    <source>
        <dbReference type="ARBA" id="ARBA00034000"/>
    </source>
</evidence>
<evidence type="ECO:0000256" key="13">
    <source>
        <dbReference type="PIRSR" id="PIRSR618044-1"/>
    </source>
</evidence>
<feature type="active site" description="Proton acceptor" evidence="13">
    <location>
        <position position="70"/>
    </location>
</feature>
<keyword evidence="10" id="KW-0573">Peptidoglycan synthesis</keyword>
<dbReference type="PATRIC" id="fig|1348973.3.peg.2670"/>
<keyword evidence="7" id="KW-0732">Signal</keyword>
<evidence type="ECO:0000259" key="16">
    <source>
        <dbReference type="SMART" id="SM00936"/>
    </source>
</evidence>
<evidence type="ECO:0000256" key="9">
    <source>
        <dbReference type="ARBA" id="ARBA00022960"/>
    </source>
</evidence>
<keyword evidence="8 17" id="KW-0378">Hydrolase</keyword>
<dbReference type="InterPro" id="IPR001967">
    <property type="entry name" value="Peptidase_S11_N"/>
</dbReference>
<evidence type="ECO:0000256" key="15">
    <source>
        <dbReference type="RuleBase" id="RU004016"/>
    </source>
</evidence>
<evidence type="ECO:0000256" key="5">
    <source>
        <dbReference type="ARBA" id="ARBA00022645"/>
    </source>
</evidence>
<dbReference type="Pfam" id="PF00768">
    <property type="entry name" value="Peptidase_S11"/>
    <property type="match status" value="1"/>
</dbReference>
<dbReference type="PRINTS" id="PR00725">
    <property type="entry name" value="DADACBPTASE1"/>
</dbReference>
<dbReference type="GO" id="GO:0006508">
    <property type="term" value="P:proteolysis"/>
    <property type="evidence" value="ECO:0007669"/>
    <property type="project" value="UniProtKB-KW"/>
</dbReference>
<dbReference type="SMART" id="SM00936">
    <property type="entry name" value="PBP5_C"/>
    <property type="match status" value="1"/>
</dbReference>
<dbReference type="GO" id="GO:0008360">
    <property type="term" value="P:regulation of cell shape"/>
    <property type="evidence" value="ECO:0007669"/>
    <property type="project" value="UniProtKB-KW"/>
</dbReference>
<evidence type="ECO:0000256" key="1">
    <source>
        <dbReference type="ARBA" id="ARBA00003217"/>
    </source>
</evidence>
<comment type="similarity">
    <text evidence="3 15">Belongs to the peptidase S11 family.</text>
</comment>
<evidence type="ECO:0000256" key="6">
    <source>
        <dbReference type="ARBA" id="ARBA00022670"/>
    </source>
</evidence>
<accession>A0A072NXN8</accession>
<dbReference type="PANTHER" id="PTHR21581:SF11">
    <property type="entry name" value="D-ALANYL-D-ALANINE CARBOXYPEPTIDASE DACA"/>
    <property type="match status" value="1"/>
</dbReference>
<dbReference type="InterPro" id="IPR012907">
    <property type="entry name" value="Peptidase_S11_C"/>
</dbReference>
<dbReference type="Pfam" id="PF07943">
    <property type="entry name" value="PBP5_C"/>
    <property type="match status" value="1"/>
</dbReference>
<reference evidence="17 18" key="1">
    <citation type="submission" date="2014-04" db="EMBL/GenBank/DDBJ databases">
        <title>Draft genome sequence of Bacillus azotoformans MEV2011, a (co-) denitrifying strain unable to grow in the presence of oxygen.</title>
        <authorList>
            <person name="Nielsen M."/>
            <person name="Schreiber L."/>
            <person name="Finster K."/>
            <person name="Schramm A."/>
        </authorList>
    </citation>
    <scope>NUCLEOTIDE SEQUENCE [LARGE SCALE GENOMIC DNA]</scope>
    <source>
        <strain evidence="17 18">MEV2011</strain>
    </source>
</reference>
<dbReference type="InterPro" id="IPR018044">
    <property type="entry name" value="Peptidase_S11"/>
</dbReference>
<dbReference type="GO" id="GO:0071555">
    <property type="term" value="P:cell wall organization"/>
    <property type="evidence" value="ECO:0007669"/>
    <property type="project" value="UniProtKB-KW"/>
</dbReference>
<comment type="pathway">
    <text evidence="2">Cell wall biogenesis; peptidoglycan biosynthesis.</text>
</comment>
<evidence type="ECO:0000256" key="4">
    <source>
        <dbReference type="ARBA" id="ARBA00012448"/>
    </source>
</evidence>
<feature type="domain" description="Peptidase S11 D-Ala-D-Ala carboxypeptidase A C-terminal" evidence="16">
    <location>
        <begin position="312"/>
        <end position="423"/>
    </location>
</feature>
<dbReference type="OrthoDB" id="9791132at2"/>
<keyword evidence="11" id="KW-0961">Cell wall biogenesis/degradation</keyword>
<dbReference type="EMBL" id="JJRY01000010">
    <property type="protein sequence ID" value="KEF38005.1"/>
    <property type="molecule type" value="Genomic_DNA"/>
</dbReference>
<keyword evidence="5 17" id="KW-0121">Carboxypeptidase</keyword>
<feature type="active site" evidence="13">
    <location>
        <position position="131"/>
    </location>
</feature>